<feature type="domain" description="N-acetyltransferase" evidence="2">
    <location>
        <begin position="12"/>
        <end position="182"/>
    </location>
</feature>
<dbReference type="EMBL" id="FJUW01000010">
    <property type="protein sequence ID" value="CZS95328.1"/>
    <property type="molecule type" value="Genomic_DNA"/>
</dbReference>
<evidence type="ECO:0000313" key="3">
    <source>
        <dbReference type="EMBL" id="CZS95328.1"/>
    </source>
</evidence>
<dbReference type="Gene3D" id="3.40.630.30">
    <property type="match status" value="1"/>
</dbReference>
<dbReference type="InterPro" id="IPR050769">
    <property type="entry name" value="NAT_camello-type"/>
</dbReference>
<sequence length="182" mass="20344">MPESASPSKREFNIREANPKDIEAIASLGSRVFTASFGYSLSTRDLEAYLQSGYSIAAIISDLSNTNIDTIVATDSQDHVVGFSQLTRGTTEPCLEEMEKTVELQRLYVSEDCHGAGIGRKLANRVEELAREQGFVTMWLGVWEDNLKAQKVYEKLGYVKIGHHDFVMGDCVQTDWIMSKKL</sequence>
<dbReference type="AlphaFoldDB" id="A0A1E1KB92"/>
<gene>
    <name evidence="3" type="ORF">RCO7_05777</name>
</gene>
<name>A0A1E1KB92_9HELO</name>
<evidence type="ECO:0000313" key="4">
    <source>
        <dbReference type="Proteomes" id="UP000178129"/>
    </source>
</evidence>
<evidence type="ECO:0000256" key="1">
    <source>
        <dbReference type="ARBA" id="ARBA00022679"/>
    </source>
</evidence>
<accession>A0A1E1KB92</accession>
<dbReference type="InParanoid" id="A0A1E1KB92"/>
<organism evidence="3 4">
    <name type="scientific">Rhynchosporium graminicola</name>
    <dbReference type="NCBI Taxonomy" id="2792576"/>
    <lineage>
        <taxon>Eukaryota</taxon>
        <taxon>Fungi</taxon>
        <taxon>Dikarya</taxon>
        <taxon>Ascomycota</taxon>
        <taxon>Pezizomycotina</taxon>
        <taxon>Leotiomycetes</taxon>
        <taxon>Helotiales</taxon>
        <taxon>Ploettnerulaceae</taxon>
        <taxon>Rhynchosporium</taxon>
    </lineage>
</organism>
<keyword evidence="1" id="KW-0808">Transferase</keyword>
<keyword evidence="4" id="KW-1185">Reference proteome</keyword>
<dbReference type="SUPFAM" id="SSF55729">
    <property type="entry name" value="Acyl-CoA N-acyltransferases (Nat)"/>
    <property type="match status" value="1"/>
</dbReference>
<dbReference type="PROSITE" id="PS51186">
    <property type="entry name" value="GNAT"/>
    <property type="match status" value="1"/>
</dbReference>
<dbReference type="InterPro" id="IPR000182">
    <property type="entry name" value="GNAT_dom"/>
</dbReference>
<dbReference type="PANTHER" id="PTHR13947:SF37">
    <property type="entry name" value="LD18367P"/>
    <property type="match status" value="1"/>
</dbReference>
<dbReference type="CDD" id="cd04301">
    <property type="entry name" value="NAT_SF"/>
    <property type="match status" value="1"/>
</dbReference>
<dbReference type="InterPro" id="IPR016181">
    <property type="entry name" value="Acyl_CoA_acyltransferase"/>
</dbReference>
<dbReference type="STRING" id="914237.A0A1E1KB92"/>
<comment type="caution">
    <text evidence="3">The sequence shown here is derived from an EMBL/GenBank/DDBJ whole genome shotgun (WGS) entry which is preliminary data.</text>
</comment>
<proteinExistence type="predicted"/>
<protein>
    <recommendedName>
        <fullName evidence="2">N-acetyltransferase domain-containing protein</fullName>
    </recommendedName>
</protein>
<reference evidence="4" key="1">
    <citation type="submission" date="2016-03" db="EMBL/GenBank/DDBJ databases">
        <authorList>
            <person name="Ploux O."/>
        </authorList>
    </citation>
    <scope>NUCLEOTIDE SEQUENCE [LARGE SCALE GENOMIC DNA]</scope>
    <source>
        <strain evidence="4">UK7</strain>
    </source>
</reference>
<dbReference type="PANTHER" id="PTHR13947">
    <property type="entry name" value="GNAT FAMILY N-ACETYLTRANSFERASE"/>
    <property type="match status" value="1"/>
</dbReference>
<dbReference type="Proteomes" id="UP000178129">
    <property type="component" value="Unassembled WGS sequence"/>
</dbReference>
<evidence type="ECO:0000259" key="2">
    <source>
        <dbReference type="PROSITE" id="PS51186"/>
    </source>
</evidence>
<dbReference type="Pfam" id="PF00583">
    <property type="entry name" value="Acetyltransf_1"/>
    <property type="match status" value="1"/>
</dbReference>
<dbReference type="GO" id="GO:0008080">
    <property type="term" value="F:N-acetyltransferase activity"/>
    <property type="evidence" value="ECO:0007669"/>
    <property type="project" value="InterPro"/>
</dbReference>